<evidence type="ECO:0000256" key="9">
    <source>
        <dbReference type="RuleBase" id="RU361157"/>
    </source>
</evidence>
<dbReference type="PANTHER" id="PTHR30413:SF8">
    <property type="entry name" value="TRANSPORT PERMEASE PROTEIN"/>
    <property type="match status" value="1"/>
</dbReference>
<feature type="domain" description="ABC transmembrane type-2" evidence="11">
    <location>
        <begin position="80"/>
        <end position="304"/>
    </location>
</feature>
<dbReference type="InterPro" id="IPR013525">
    <property type="entry name" value="ABC2_TM"/>
</dbReference>
<dbReference type="InterPro" id="IPR047817">
    <property type="entry name" value="ABC2_TM_bact-type"/>
</dbReference>
<evidence type="ECO:0000256" key="6">
    <source>
        <dbReference type="ARBA" id="ARBA00022692"/>
    </source>
</evidence>
<keyword evidence="4 9" id="KW-1003">Cell membrane</keyword>
<evidence type="ECO:0000256" key="8">
    <source>
        <dbReference type="ARBA" id="ARBA00023136"/>
    </source>
</evidence>
<evidence type="ECO:0000256" key="10">
    <source>
        <dbReference type="SAM" id="MobiDB-lite"/>
    </source>
</evidence>
<feature type="transmembrane region" description="Helical" evidence="9">
    <location>
        <begin position="116"/>
        <end position="138"/>
    </location>
</feature>
<keyword evidence="7 9" id="KW-1133">Transmembrane helix</keyword>
<sequence length="312" mass="34974">MSNVNELPKFPGDGPNDQRRPLGGSEDATVNVVLVDDGPLHQLHARDNLVNYLKLLWQRRHFIWADTKSKSLSSGNGTYLGMAWVLLDPLFRIAVYALVFGMILKISRGMDNFLGFLMIGVIFFGFFTAGITTGGNLIQRSRSLISSFNFPKVSLAVSLVLRQFVDHLVPAIVAVIGALAFQWEKGISISIIGIIPIYCLTHLFAFGCICFAARASAFFPDITKILNLFNRALFFTSGVFFTIDRFDTHPLLTQIVELNPIYQFLMAARTCVMDGVFPSADVWIYISTWSVFVALAGFIYFWQAEERYIAVR</sequence>
<dbReference type="GO" id="GO:0140359">
    <property type="term" value="F:ABC-type transporter activity"/>
    <property type="evidence" value="ECO:0007669"/>
    <property type="project" value="InterPro"/>
</dbReference>
<evidence type="ECO:0000256" key="2">
    <source>
        <dbReference type="ARBA" id="ARBA00007783"/>
    </source>
</evidence>
<feature type="transmembrane region" description="Helical" evidence="9">
    <location>
        <begin position="79"/>
        <end position="104"/>
    </location>
</feature>
<evidence type="ECO:0000256" key="3">
    <source>
        <dbReference type="ARBA" id="ARBA00022448"/>
    </source>
</evidence>
<name>G7HXH2_9CORY</name>
<dbReference type="Pfam" id="PF01061">
    <property type="entry name" value="ABC2_membrane"/>
    <property type="match status" value="1"/>
</dbReference>
<organism evidence="12 13">
    <name type="scientific">Corynebacterium casei UCMA 3821</name>
    <dbReference type="NCBI Taxonomy" id="1110505"/>
    <lineage>
        <taxon>Bacteria</taxon>
        <taxon>Bacillati</taxon>
        <taxon>Actinomycetota</taxon>
        <taxon>Actinomycetes</taxon>
        <taxon>Mycobacteriales</taxon>
        <taxon>Corynebacteriaceae</taxon>
        <taxon>Corynebacterium</taxon>
    </lineage>
</organism>
<evidence type="ECO:0000256" key="4">
    <source>
        <dbReference type="ARBA" id="ARBA00022475"/>
    </source>
</evidence>
<feature type="transmembrane region" description="Helical" evidence="9">
    <location>
        <begin position="187"/>
        <end position="213"/>
    </location>
</feature>
<evidence type="ECO:0000313" key="13">
    <source>
        <dbReference type="Proteomes" id="UP000004840"/>
    </source>
</evidence>
<protein>
    <recommendedName>
        <fullName evidence="9">Transport permease protein</fullName>
    </recommendedName>
</protein>
<evidence type="ECO:0000256" key="5">
    <source>
        <dbReference type="ARBA" id="ARBA00022519"/>
    </source>
</evidence>
<gene>
    <name evidence="12" type="ORF">CCAS_06655</name>
</gene>
<proteinExistence type="inferred from homology"/>
<dbReference type="PANTHER" id="PTHR30413">
    <property type="entry name" value="INNER MEMBRANE TRANSPORT PERMEASE"/>
    <property type="match status" value="1"/>
</dbReference>
<keyword evidence="3 9" id="KW-0813">Transport</keyword>
<dbReference type="GO" id="GO:0005886">
    <property type="term" value="C:plasma membrane"/>
    <property type="evidence" value="ECO:0007669"/>
    <property type="project" value="UniProtKB-SubCell"/>
</dbReference>
<evidence type="ECO:0000256" key="7">
    <source>
        <dbReference type="ARBA" id="ARBA00022989"/>
    </source>
</evidence>
<dbReference type="PROSITE" id="PS51012">
    <property type="entry name" value="ABC_TM2"/>
    <property type="match status" value="1"/>
</dbReference>
<dbReference type="AlphaFoldDB" id="G7HXH2"/>
<feature type="transmembrane region" description="Helical" evidence="9">
    <location>
        <begin position="282"/>
        <end position="302"/>
    </location>
</feature>
<keyword evidence="8 9" id="KW-0472">Membrane</keyword>
<feature type="region of interest" description="Disordered" evidence="10">
    <location>
        <begin position="1"/>
        <end position="23"/>
    </location>
</feature>
<dbReference type="RefSeq" id="WP_006822393.1">
    <property type="nucleotide sequence ID" value="NZ_CAFW01000047.1"/>
</dbReference>
<reference evidence="12 13" key="1">
    <citation type="journal article" date="2012" name="J. Bacteriol.">
        <title>Genome Sequence of Corynebacterium casei UCMA 3821, Isolated from a Smear-Ripened Cheese.</title>
        <authorList>
            <person name="Monnet C."/>
            <person name="Loux V."/>
            <person name="Bento P."/>
            <person name="Gibrat J.F."/>
            <person name="Straub C."/>
            <person name="Bonnarme P."/>
            <person name="Landaud S."/>
            <person name="Irlinger F."/>
        </authorList>
    </citation>
    <scope>NUCLEOTIDE SEQUENCE [LARGE SCALE GENOMIC DNA]</scope>
    <source>
        <strain evidence="12 13">UCMA 3821</strain>
    </source>
</reference>
<evidence type="ECO:0000259" key="11">
    <source>
        <dbReference type="PROSITE" id="PS51012"/>
    </source>
</evidence>
<feature type="transmembrane region" description="Helical" evidence="9">
    <location>
        <begin position="225"/>
        <end position="243"/>
    </location>
</feature>
<evidence type="ECO:0000313" key="12">
    <source>
        <dbReference type="EMBL" id="CCE54887.1"/>
    </source>
</evidence>
<dbReference type="Proteomes" id="UP000004840">
    <property type="component" value="Unassembled WGS sequence"/>
</dbReference>
<accession>G7HXH2</accession>
<dbReference type="EMBL" id="CAFW01000047">
    <property type="protein sequence ID" value="CCE54887.1"/>
    <property type="molecule type" value="Genomic_DNA"/>
</dbReference>
<comment type="caution">
    <text evidence="12">The sequence shown here is derived from an EMBL/GenBank/DDBJ whole genome shotgun (WGS) entry which is preliminary data.</text>
</comment>
<comment type="subcellular location">
    <subcellularLocation>
        <location evidence="1">Cell inner membrane</location>
        <topology evidence="1">Multi-pass membrane protein</topology>
    </subcellularLocation>
    <subcellularLocation>
        <location evidence="9">Cell membrane</location>
        <topology evidence="9">Multi-pass membrane protein</topology>
    </subcellularLocation>
</comment>
<feature type="transmembrane region" description="Helical" evidence="9">
    <location>
        <begin position="159"/>
        <end position="181"/>
    </location>
</feature>
<keyword evidence="6 9" id="KW-0812">Transmembrane</keyword>
<comment type="similarity">
    <text evidence="2 9">Belongs to the ABC-2 integral membrane protein family.</text>
</comment>
<keyword evidence="5" id="KW-0997">Cell inner membrane</keyword>
<evidence type="ECO:0000256" key="1">
    <source>
        <dbReference type="ARBA" id="ARBA00004429"/>
    </source>
</evidence>
<dbReference type="GO" id="GO:0015920">
    <property type="term" value="P:lipopolysaccharide transport"/>
    <property type="evidence" value="ECO:0007669"/>
    <property type="project" value="TreeGrafter"/>
</dbReference>